<comment type="caution">
    <text evidence="2">The sequence shown here is derived from an EMBL/GenBank/DDBJ whole genome shotgun (WGS) entry which is preliminary data.</text>
</comment>
<feature type="region of interest" description="Disordered" evidence="1">
    <location>
        <begin position="1"/>
        <end position="27"/>
    </location>
</feature>
<reference evidence="2 3" key="1">
    <citation type="submission" date="2019-03" db="EMBL/GenBank/DDBJ databases">
        <title>First draft genome of Liparis tanakae, snailfish: a comprehensive survey of snailfish specific genes.</title>
        <authorList>
            <person name="Kim W."/>
            <person name="Song I."/>
            <person name="Jeong J.-H."/>
            <person name="Kim D."/>
            <person name="Kim S."/>
            <person name="Ryu S."/>
            <person name="Song J.Y."/>
            <person name="Lee S.K."/>
        </authorList>
    </citation>
    <scope>NUCLEOTIDE SEQUENCE [LARGE SCALE GENOMIC DNA]</scope>
    <source>
        <tissue evidence="2">Muscle</tissue>
    </source>
</reference>
<keyword evidence="3" id="KW-1185">Reference proteome</keyword>
<evidence type="ECO:0000313" key="3">
    <source>
        <dbReference type="Proteomes" id="UP000314294"/>
    </source>
</evidence>
<protein>
    <submittedName>
        <fullName evidence="2">Uncharacterized protein</fullName>
    </submittedName>
</protein>
<accession>A0A4Z2IKQ8</accession>
<gene>
    <name evidence="2" type="ORF">EYF80_011345</name>
</gene>
<evidence type="ECO:0000256" key="1">
    <source>
        <dbReference type="SAM" id="MobiDB-lite"/>
    </source>
</evidence>
<proteinExistence type="predicted"/>
<evidence type="ECO:0000313" key="2">
    <source>
        <dbReference type="EMBL" id="TNN78361.1"/>
    </source>
</evidence>
<dbReference type="Proteomes" id="UP000314294">
    <property type="component" value="Unassembled WGS sequence"/>
</dbReference>
<sequence length="91" mass="9715">MNSVGEVEMGFNGLRKASGKGSDGEQRHRAVLTLGGAAPNSHQHTHHEGEVQTVFGHLALCETHRLQLAHGEQLLAGADDLALDTTEKSIH</sequence>
<name>A0A4Z2IKQ8_9TELE</name>
<dbReference type="EMBL" id="SRLO01000074">
    <property type="protein sequence ID" value="TNN78361.1"/>
    <property type="molecule type" value="Genomic_DNA"/>
</dbReference>
<organism evidence="2 3">
    <name type="scientific">Liparis tanakae</name>
    <name type="common">Tanaka's snailfish</name>
    <dbReference type="NCBI Taxonomy" id="230148"/>
    <lineage>
        <taxon>Eukaryota</taxon>
        <taxon>Metazoa</taxon>
        <taxon>Chordata</taxon>
        <taxon>Craniata</taxon>
        <taxon>Vertebrata</taxon>
        <taxon>Euteleostomi</taxon>
        <taxon>Actinopterygii</taxon>
        <taxon>Neopterygii</taxon>
        <taxon>Teleostei</taxon>
        <taxon>Neoteleostei</taxon>
        <taxon>Acanthomorphata</taxon>
        <taxon>Eupercaria</taxon>
        <taxon>Perciformes</taxon>
        <taxon>Cottioidei</taxon>
        <taxon>Cottales</taxon>
        <taxon>Liparidae</taxon>
        <taxon>Liparis</taxon>
    </lineage>
</organism>
<dbReference type="AlphaFoldDB" id="A0A4Z2IKQ8"/>